<dbReference type="GO" id="GO:0051539">
    <property type="term" value="F:4 iron, 4 sulfur cluster binding"/>
    <property type="evidence" value="ECO:0007669"/>
    <property type="project" value="UniProtKB-KW"/>
</dbReference>
<evidence type="ECO:0000313" key="6">
    <source>
        <dbReference type="Proteomes" id="UP000060699"/>
    </source>
</evidence>
<protein>
    <submittedName>
        <fullName evidence="5">4Fe-4S ferredoxin iron-sulfur binding domain-containing protein</fullName>
    </submittedName>
</protein>
<evidence type="ECO:0000313" key="5">
    <source>
        <dbReference type="EMBL" id="ALV07250.1"/>
    </source>
</evidence>
<dbReference type="STRING" id="76731.RD2015_2785"/>
<dbReference type="RefSeq" id="WP_116001556.1">
    <property type="nucleotide sequence ID" value="NZ_CP013729.1"/>
</dbReference>
<dbReference type="PANTHER" id="PTHR43687">
    <property type="entry name" value="ADENYLYLSULFATE REDUCTASE, BETA SUBUNIT"/>
    <property type="match status" value="1"/>
</dbReference>
<keyword evidence="6" id="KW-1185">Reference proteome</keyword>
<evidence type="ECO:0000256" key="2">
    <source>
        <dbReference type="ARBA" id="ARBA00022723"/>
    </source>
</evidence>
<keyword evidence="1" id="KW-0004">4Fe-4S</keyword>
<dbReference type="InterPro" id="IPR017900">
    <property type="entry name" value="4Fe4S_Fe_S_CS"/>
</dbReference>
<dbReference type="PROSITE" id="PS00198">
    <property type="entry name" value="4FE4S_FER_1"/>
    <property type="match status" value="1"/>
</dbReference>
<dbReference type="EMBL" id="CP013729">
    <property type="protein sequence ID" value="ALV07250.1"/>
    <property type="molecule type" value="Genomic_DNA"/>
</dbReference>
<keyword evidence="3" id="KW-0408">Iron</keyword>
<dbReference type="InterPro" id="IPR050572">
    <property type="entry name" value="Fe-S_Ferredoxin"/>
</dbReference>
<reference evidence="5 6" key="1">
    <citation type="submission" date="2015-12" db="EMBL/GenBank/DDBJ databases">
        <title>Complete genome of Roseateles depolymerans KCTC 42856.</title>
        <authorList>
            <person name="Kim K.M."/>
        </authorList>
    </citation>
    <scope>NUCLEOTIDE SEQUENCE [LARGE SCALE GENOMIC DNA]</scope>
    <source>
        <strain evidence="5 6">KCTC 42856</strain>
    </source>
</reference>
<dbReference type="SUPFAM" id="SSF54862">
    <property type="entry name" value="4Fe-4S ferredoxins"/>
    <property type="match status" value="1"/>
</dbReference>
<dbReference type="GO" id="GO:0046872">
    <property type="term" value="F:metal ion binding"/>
    <property type="evidence" value="ECO:0007669"/>
    <property type="project" value="UniProtKB-KW"/>
</dbReference>
<keyword evidence="2" id="KW-0479">Metal-binding</keyword>
<sequence length="126" mass="13570">MSALKSGGQPRRPSGVSALLAGDGCRQPPGRLVPLIDRNRCEGKGDCVAVCPHDVFEIGVLPREERSHLRLVGKLKGMAHGWRQAFTPQADACRACGHCVTACPERAITLVRREPRAAGEPWSPPL</sequence>
<organism evidence="5 6">
    <name type="scientific">Roseateles depolymerans</name>
    <dbReference type="NCBI Taxonomy" id="76731"/>
    <lineage>
        <taxon>Bacteria</taxon>
        <taxon>Pseudomonadati</taxon>
        <taxon>Pseudomonadota</taxon>
        <taxon>Betaproteobacteria</taxon>
        <taxon>Burkholderiales</taxon>
        <taxon>Sphaerotilaceae</taxon>
        <taxon>Roseateles</taxon>
    </lineage>
</organism>
<evidence type="ECO:0000256" key="1">
    <source>
        <dbReference type="ARBA" id="ARBA00022485"/>
    </source>
</evidence>
<dbReference type="OrthoDB" id="9781785at2"/>
<dbReference type="PATRIC" id="fig|76731.3.peg.2849"/>
<proteinExistence type="predicted"/>
<dbReference type="AlphaFoldDB" id="A0A0U3LLE8"/>
<dbReference type="Gene3D" id="3.30.70.20">
    <property type="match status" value="1"/>
</dbReference>
<evidence type="ECO:0000256" key="4">
    <source>
        <dbReference type="ARBA" id="ARBA00023014"/>
    </source>
</evidence>
<dbReference type="PROSITE" id="PS51379">
    <property type="entry name" value="4FE4S_FER_2"/>
    <property type="match status" value="2"/>
</dbReference>
<gene>
    <name evidence="5" type="ORF">RD2015_2785</name>
</gene>
<accession>A0A0U3LLE8</accession>
<dbReference type="Pfam" id="PF13237">
    <property type="entry name" value="Fer4_10"/>
    <property type="match status" value="1"/>
</dbReference>
<dbReference type="KEGG" id="rdp:RD2015_2785"/>
<dbReference type="Proteomes" id="UP000060699">
    <property type="component" value="Chromosome"/>
</dbReference>
<name>A0A0U3LLE8_9BURK</name>
<dbReference type="PANTHER" id="PTHR43687:SF1">
    <property type="entry name" value="FERREDOXIN III"/>
    <property type="match status" value="1"/>
</dbReference>
<keyword evidence="4" id="KW-0411">Iron-sulfur</keyword>
<evidence type="ECO:0000256" key="3">
    <source>
        <dbReference type="ARBA" id="ARBA00023004"/>
    </source>
</evidence>
<dbReference type="InterPro" id="IPR017896">
    <property type="entry name" value="4Fe4S_Fe-S-bd"/>
</dbReference>